<dbReference type="Proteomes" id="UP001153737">
    <property type="component" value="Chromosome 12"/>
</dbReference>
<accession>A0A9P0GIK0</accession>
<feature type="compositionally biased region" description="Basic and acidic residues" evidence="1">
    <location>
        <begin position="561"/>
        <end position="578"/>
    </location>
</feature>
<feature type="compositionally biased region" description="Polar residues" evidence="1">
    <location>
        <begin position="509"/>
        <end position="523"/>
    </location>
</feature>
<feature type="region of interest" description="Disordered" evidence="1">
    <location>
        <begin position="300"/>
        <end position="341"/>
    </location>
</feature>
<feature type="region of interest" description="Disordered" evidence="1">
    <location>
        <begin position="222"/>
        <end position="245"/>
    </location>
</feature>
<feature type="compositionally biased region" description="Basic and acidic residues" evidence="1">
    <location>
        <begin position="476"/>
        <end position="485"/>
    </location>
</feature>
<evidence type="ECO:0000256" key="1">
    <source>
        <dbReference type="SAM" id="MobiDB-lite"/>
    </source>
</evidence>
<organism evidence="2 3">
    <name type="scientific">Phaedon cochleariae</name>
    <name type="common">Mustard beetle</name>
    <dbReference type="NCBI Taxonomy" id="80249"/>
    <lineage>
        <taxon>Eukaryota</taxon>
        <taxon>Metazoa</taxon>
        <taxon>Ecdysozoa</taxon>
        <taxon>Arthropoda</taxon>
        <taxon>Hexapoda</taxon>
        <taxon>Insecta</taxon>
        <taxon>Pterygota</taxon>
        <taxon>Neoptera</taxon>
        <taxon>Endopterygota</taxon>
        <taxon>Coleoptera</taxon>
        <taxon>Polyphaga</taxon>
        <taxon>Cucujiformia</taxon>
        <taxon>Chrysomeloidea</taxon>
        <taxon>Chrysomelidae</taxon>
        <taxon>Chrysomelinae</taxon>
        <taxon>Chrysomelini</taxon>
        <taxon>Phaedon</taxon>
    </lineage>
</organism>
<feature type="compositionally biased region" description="Basic and acidic residues" evidence="1">
    <location>
        <begin position="1182"/>
        <end position="1202"/>
    </location>
</feature>
<name>A0A9P0GIK0_PHACE</name>
<feature type="compositionally biased region" description="Basic and acidic residues" evidence="1">
    <location>
        <begin position="62"/>
        <end position="73"/>
    </location>
</feature>
<feature type="region of interest" description="Disordered" evidence="1">
    <location>
        <begin position="1"/>
        <end position="78"/>
    </location>
</feature>
<feature type="compositionally biased region" description="Basic and acidic residues" evidence="1">
    <location>
        <begin position="169"/>
        <end position="195"/>
    </location>
</feature>
<feature type="compositionally biased region" description="Basic and acidic residues" evidence="1">
    <location>
        <begin position="325"/>
        <end position="334"/>
    </location>
</feature>
<feature type="compositionally biased region" description="Basic and acidic residues" evidence="1">
    <location>
        <begin position="388"/>
        <end position="442"/>
    </location>
</feature>
<feature type="compositionally biased region" description="Basic and acidic residues" evidence="1">
    <location>
        <begin position="452"/>
        <end position="467"/>
    </location>
</feature>
<feature type="region of interest" description="Disordered" evidence="1">
    <location>
        <begin position="388"/>
        <end position="589"/>
    </location>
</feature>
<feature type="compositionally biased region" description="Basic and acidic residues" evidence="1">
    <location>
        <begin position="7"/>
        <end position="32"/>
    </location>
</feature>
<protein>
    <submittedName>
        <fullName evidence="2">Uncharacterized protein</fullName>
    </submittedName>
</protein>
<reference evidence="2" key="2">
    <citation type="submission" date="2022-10" db="EMBL/GenBank/DDBJ databases">
        <authorList>
            <consortium name="ENA_rothamsted_submissions"/>
            <consortium name="culmorum"/>
            <person name="King R."/>
        </authorList>
    </citation>
    <scope>NUCLEOTIDE SEQUENCE</scope>
</reference>
<sequence>MHRKYKKGDPPNKNTEHKQTLKCMNKSDEKRSSATGTNGNYIRTKNRTSKDKVEKNRHHKHIPNEKSRKHDIFEQQIPKGKKISELEYIDLKDIKSKDKCKKTKRKDRESVFTNIENYLKSLSGTPEIQNRRSRSSEHYNVKNKNRHALRREKTIHVEKAKENSTNLQQRKETYSRHEQKNIRPMSDKRSRRHDSGDKQLFYCHIETSSPFQPKERQFEAISQNAHSKKHRVRNSPPDDQKGISSKAACKKYKGDGGEIIDVKNSLVPEMVKVNVHKRKKSKTSIVDEFQAVPVLEVKSSYEHKKHKSHKKTSEDMRSRSRRKKSSIENNKEISHSSQSQFQEKIEDDLKSYFIRIQNLIDKKLETILHANTSINKVKDTNADVTCEKTENTKLRMESRKKPRDQQMKEKKSSSRDKYNKEDIRDTDKGHRQRDARNPEQKPPRQKTKSRHRESSTHKITLESKQFEENINNRIPTESKRKRDSPIRSSSGKRRDHGRSSSKTSKPEVPQSQRAPLARNNSPNDTKRAKHSSPPKKHEETRHTAPVKQHSISQQGHSMVPKNEKHEKSERSKDELKVLKRERKNKPRIPAVPIEESDFPKARCDNFRVEGIEPPNLESGKALRDKSRKLECKTVSIIGIPSQMRDYTKYSTGLEEALERKKKTKRFKLYYKYSVDGTNCTPSNNVHSSGDKSIVSECCKFISDNSEDYSKDTVKEALEHEPTNEPVLKKDNSIGKNLGIQTINTNLKSVQQITTEYSASLSPEVQCKYFKAKDLVSSSSECSMKSKMECGDTTRLPEKLFGNDNPPDMKPRQFHDYEYWGSETGAKGNNNPRYFLPDPMFRYDHIYKNRNYQSTNLASKSDIHLSYNSLVSTKDPTKTSTFSDQVSYIEYSRRNNTIFDESNIYNSPSTSRRNNLFQEQKVYNHTKMSTEEYDARIEELLNRKIFAKLEKIQCEAPQRLDYFSKHWCSPAIFCTNMSKEEIKEEPVCQNHMDYWNGLVQKVDEYSSTPVMAITNYHKTFVNKEVLAKSQKKYNECGSSVQKSDYWKKIDKSTFFSQENLLNSQEKSTLRKEDPVDMMTQKFETCDVGTEINLAKKTVAEGSSTIEIGVEVNEETSIIMKKVDMGVDVKEANDTAEVVVNNPEVIAAEMSNVIQPKKRGKEKSILTNKQSEHVKPTPNPTKYKRQESDIAQDKSKPPIPYKEMKYDGKMNQFDEKTIWTEKKTDVSKVPIRKLKNNAPDSKPKSSKAPNNVCDISACKSVVRKSLDVNDARIQNCGKQLRTESRYSSKRSATAHTFVRQKPQINETKWYHSSSGKSGKFNSLKKSQSEISFRNLNLNTEESQITSLVCMRKFLNDTKGDVSSKSNAQSLDRYFGKSISSDAHTSTFFLTKDYKTADVSSYHKRKIYDEIIRKKMKKRGKVQNKSLAPQVFEVRFLTVDNFQSRPREDIVTRQDDSSSVQTFEYPSKKIPIFSPIPQTQRCLFPGETFDNYLYSISDLKKKIIETQILGLCKDMMENHQSLFAVQSKFIVDDHKSLGFIRSCEFCKSQPNFVNFVDSLCKSLMSPGAEDNPFYHQKSMYDFQRINDDHADQKALTDSDEEIYNNSQTRSNKEEEVELHSSEGLSAISTVKKTILTSHTSCPVLKSQNSFKYLYQSDSSGVTNEKDVLKRIERPMNAILGFSLRSDTYLYKYPETVTKLCRENVIESPSSEESGYGSTSKNSSSFANFFKRPKIAALLQPQSDLVLCDNKWGSPAESSTYLRMMKKCQEYAQKVIVHSQVNIDAHEVYEEIPLHMLLSKMNRPNAKLFGSEPYFDKKKMQQSYSQPIMKYDCLPDFDNFSDLKAKNELFSDNQKGNNEISLIYEKPDEMVREKEGDVDAVEYSKSFRCLALTPSLETVVSMTDPNVDEEFAQKILMSEFVISNINLCGSYITVIESTDDENVKSSLVEENNKTKYEAIFCYNTYNPVKLKRMVAKKFFENLLEVYEKENVFSSALMENNDFFENDLLSSVYSNKKAQRRLKEKMPKYSVGNRMIRFFAKKIFNSHSSRYHNTLDEPAEKETQEKPVDEYCQENLQSLARSARKYFSMYVEAVRINQEINDEMKICGFQKLLEMIEQGNLKFMRTAKKVNFENEITAQVKQAFHDMFVDATVEARKNHRKLSNNDLKLIGTFVCKYRIGLLSHTELIASHIGRGFFETDCQLKGAVMYLMKNVDVDLVEFEKYCEKCHENS</sequence>
<feature type="region of interest" description="Disordered" evidence="1">
    <location>
        <begin position="1155"/>
        <end position="1202"/>
    </location>
</feature>
<feature type="compositionally biased region" description="Polar residues" evidence="1">
    <location>
        <begin position="33"/>
        <end position="43"/>
    </location>
</feature>
<gene>
    <name evidence="2" type="ORF">PHAECO_LOCUS3189</name>
</gene>
<feature type="region of interest" description="Disordered" evidence="1">
    <location>
        <begin position="159"/>
        <end position="195"/>
    </location>
</feature>
<dbReference type="OrthoDB" id="8959630at2759"/>
<proteinExistence type="predicted"/>
<evidence type="ECO:0000313" key="3">
    <source>
        <dbReference type="Proteomes" id="UP001153737"/>
    </source>
</evidence>
<dbReference type="EMBL" id="OU896718">
    <property type="protein sequence ID" value="CAH1118905.1"/>
    <property type="molecule type" value="Genomic_DNA"/>
</dbReference>
<keyword evidence="3" id="KW-1185">Reference proteome</keyword>
<reference evidence="2" key="1">
    <citation type="submission" date="2022-01" db="EMBL/GenBank/DDBJ databases">
        <authorList>
            <person name="King R."/>
        </authorList>
    </citation>
    <scope>NUCLEOTIDE SEQUENCE</scope>
</reference>
<evidence type="ECO:0000313" key="2">
    <source>
        <dbReference type="EMBL" id="CAH1118905.1"/>
    </source>
</evidence>